<evidence type="ECO:0000313" key="3">
    <source>
        <dbReference type="Proteomes" id="UP000440041"/>
    </source>
</evidence>
<organism evidence="2 3">
    <name type="scientific">Bifidobacterium apri</name>
    <dbReference type="NCBI Taxonomy" id="1769423"/>
    <lineage>
        <taxon>Bacteria</taxon>
        <taxon>Bacillati</taxon>
        <taxon>Actinomycetota</taxon>
        <taxon>Actinomycetes</taxon>
        <taxon>Bifidobacteriales</taxon>
        <taxon>Bifidobacteriaceae</taxon>
        <taxon>Bifidobacterium</taxon>
    </lineage>
</organism>
<keyword evidence="1" id="KW-0812">Transmembrane</keyword>
<sequence>VSGDAAFDSPAVGDAAIGSVAISNAAIGNAPISDAIVGEQATAVSRSNASLSLASAAAVRDGATAGHAVAQSVARAISRHRTSISIVSLALAVIALAIVEGLILRSNTADHIVEMRIILAAGAQWSALVPAAHAIAVCFSAFVAVPVIAVLLAVIWMVTRSAGQMLRGLAMAALPMAVIGLIKTIVDRTRPSTARGALMPDPSFPSGHTACSVVVVSLALFMLHVIDARIMDSCQRTGCAASEPRANQTDVHQANVVNQADVVNQVAAIPVIPTISATSATSAAAGTPGTPRTPRIPRTARTPVTESANVPPQSLQSPFAWRILRTVLTVILIIVPFVVALSRVIYGVH</sequence>
<comment type="caution">
    <text evidence="2">The sequence shown here is derived from an EMBL/GenBank/DDBJ whole genome shotgun (WGS) entry which is preliminary data.</text>
</comment>
<feature type="transmembrane region" description="Helical" evidence="1">
    <location>
        <begin position="134"/>
        <end position="156"/>
    </location>
</feature>
<dbReference type="Proteomes" id="UP000440041">
    <property type="component" value="Unassembled WGS sequence"/>
</dbReference>
<evidence type="ECO:0000256" key="1">
    <source>
        <dbReference type="SAM" id="Phobius"/>
    </source>
</evidence>
<dbReference type="SUPFAM" id="SSF48317">
    <property type="entry name" value="Acid phosphatase/Vanadium-dependent haloperoxidase"/>
    <property type="match status" value="1"/>
</dbReference>
<accession>A0A6A2VD19</accession>
<evidence type="ECO:0000313" key="2">
    <source>
        <dbReference type="EMBL" id="KAB8289942.1"/>
    </source>
</evidence>
<feature type="transmembrane region" description="Helical" evidence="1">
    <location>
        <begin position="168"/>
        <end position="186"/>
    </location>
</feature>
<gene>
    <name evidence="2" type="ORF">DSM100238_1875</name>
</gene>
<keyword evidence="3" id="KW-1185">Reference proteome</keyword>
<dbReference type="RefSeq" id="WP_152356370.1">
    <property type="nucleotide sequence ID" value="NZ_WBSO01000043.1"/>
</dbReference>
<feature type="non-terminal residue" evidence="2">
    <location>
        <position position="1"/>
    </location>
</feature>
<reference evidence="2 3" key="1">
    <citation type="submission" date="2019-09" db="EMBL/GenBank/DDBJ databases">
        <title>Characterization of the phylogenetic diversity of two novel species belonging to the genus Bifidobacterium: Bifidobacterium cebidarum sp. nov. and Bifidobacterium leontopitheci sp. nov.</title>
        <authorList>
            <person name="Lugli G.A."/>
            <person name="Duranti S."/>
            <person name="Milani C."/>
            <person name="Turroni F."/>
            <person name="Ventura M."/>
        </authorList>
    </citation>
    <scope>NUCLEOTIDE SEQUENCE [LARGE SCALE GENOMIC DNA]</scope>
    <source>
        <strain evidence="2 3">DSM 100238</strain>
    </source>
</reference>
<name>A0A6A2VD19_9BIFI</name>
<feature type="transmembrane region" description="Helical" evidence="1">
    <location>
        <begin position="323"/>
        <end position="346"/>
    </location>
</feature>
<proteinExistence type="predicted"/>
<feature type="non-terminal residue" evidence="2">
    <location>
        <position position="349"/>
    </location>
</feature>
<feature type="transmembrane region" description="Helical" evidence="1">
    <location>
        <begin position="206"/>
        <end position="226"/>
    </location>
</feature>
<dbReference type="InterPro" id="IPR036938">
    <property type="entry name" value="PAP2/HPO_sf"/>
</dbReference>
<dbReference type="EMBL" id="WBSO01000043">
    <property type="protein sequence ID" value="KAB8289942.1"/>
    <property type="molecule type" value="Genomic_DNA"/>
</dbReference>
<keyword evidence="1" id="KW-0472">Membrane</keyword>
<dbReference type="AlphaFoldDB" id="A0A6A2VD19"/>
<keyword evidence="1" id="KW-1133">Transmembrane helix</keyword>
<feature type="transmembrane region" description="Helical" evidence="1">
    <location>
        <begin position="84"/>
        <end position="104"/>
    </location>
</feature>
<protein>
    <submittedName>
        <fullName evidence="2">PAP2 family protein</fullName>
    </submittedName>
</protein>
<dbReference type="OrthoDB" id="9789113at2"/>